<evidence type="ECO:0000256" key="1">
    <source>
        <dbReference type="SAM" id="MobiDB-lite"/>
    </source>
</evidence>
<dbReference type="Pfam" id="PF01603">
    <property type="entry name" value="B56"/>
    <property type="match status" value="1"/>
</dbReference>
<dbReference type="SUPFAM" id="SSF48371">
    <property type="entry name" value="ARM repeat"/>
    <property type="match status" value="1"/>
</dbReference>
<dbReference type="Gene3D" id="1.25.10.10">
    <property type="entry name" value="Leucine-rich Repeat Variant"/>
    <property type="match status" value="1"/>
</dbReference>
<dbReference type="InterPro" id="IPR011989">
    <property type="entry name" value="ARM-like"/>
</dbReference>
<accession>A0ABR2JZM2</accession>
<dbReference type="InterPro" id="IPR002554">
    <property type="entry name" value="PP2A_B56"/>
</dbReference>
<protein>
    <recommendedName>
        <fullName evidence="4">Phosphoprotein phosphatase</fullName>
    </recommendedName>
</protein>
<feature type="compositionally biased region" description="Low complexity" evidence="1">
    <location>
        <begin position="653"/>
        <end position="668"/>
    </location>
</feature>
<dbReference type="InterPro" id="IPR016024">
    <property type="entry name" value="ARM-type_fold"/>
</dbReference>
<dbReference type="PANTHER" id="PTHR10257">
    <property type="entry name" value="SERINE/THREONINE PROTEIN PHOSPHATASE 2A PP2A REGULATORY SUBUNIT B"/>
    <property type="match status" value="1"/>
</dbReference>
<evidence type="ECO:0000313" key="2">
    <source>
        <dbReference type="EMBL" id="KAK8884302.1"/>
    </source>
</evidence>
<evidence type="ECO:0008006" key="4">
    <source>
        <dbReference type="Google" id="ProtNLM"/>
    </source>
</evidence>
<evidence type="ECO:0000313" key="3">
    <source>
        <dbReference type="Proteomes" id="UP001470230"/>
    </source>
</evidence>
<dbReference type="EMBL" id="JAPFFF010000008">
    <property type="protein sequence ID" value="KAK8884302.1"/>
    <property type="molecule type" value="Genomic_DNA"/>
</dbReference>
<reference evidence="2 3" key="1">
    <citation type="submission" date="2024-04" db="EMBL/GenBank/DDBJ databases">
        <title>Tritrichomonas musculus Genome.</title>
        <authorList>
            <person name="Alves-Ferreira E."/>
            <person name="Grigg M."/>
            <person name="Lorenzi H."/>
            <person name="Galac M."/>
        </authorList>
    </citation>
    <scope>NUCLEOTIDE SEQUENCE [LARGE SCALE GENOMIC DNA]</scope>
    <source>
        <strain evidence="2 3">EAF2021</strain>
    </source>
</reference>
<dbReference type="Proteomes" id="UP001470230">
    <property type="component" value="Unassembled WGS sequence"/>
</dbReference>
<proteinExistence type="predicted"/>
<sequence>MSLLERYRIPHPSSLTLIKFDHEACRVSPIRKLFNSTSAPVFPSVKSANIENIPKNNRLKTKSFPNLEPSGRNGFKNSNGNTKNKKYHSLEENDGKDIDELDSVIDDIDVPFSFQSKSKKVHSNIEMKKLPPLPFISNRNFSEALREKCKLCETMCDFFDPEGDLLAKEIKLQELTDIFDAIAVNFSKLSKYDFCNILNMIEKHIFRPVNEIDPKYTFSDGLVLFVDQSWPHLSIIYQMLTSLMTTLPSMFDISFIKKVIDRFKAPFINEQSQLSSIVIQFLYSNPDKIEQVVNIISNLFIEYLYGSTDPYAMLPALTVFHVVNEQCPDLTLKLYFTHFLPLLRSPHYAYFQDIFYQIIFNIFKNKSNQRLALPTIKYIIKHWPKTRSSKQVNFFSILTLSMTNLDPMEFQEIMIPVFHLITVSSCSEHQKIASAAFSIWTPIEIELMIMDNSRSLFPIIYKPVSEALEDHWSASVQDILHSILRAMDRIDPYAFHEVSKTAISNPQSNLGQKNSLAQNSLLSVDSNHDFFKGSNTTDYYNNSDINGSFSLNNNISSNSFYHSNNINNLFSNNNSNNHNSNFSNIRNGNILSSNRISLNDFDSVPSIPTNNNVNGGLPVIHKRAIKKTSSLGNNVKINPNVIDNIGFNTNNRNNWRGNFVTESRSTSSEDSDESRNNTRRRPANIASSNSSLNQRIKSLIPLENISDDNNHEKIRMWASIVKLASMVDDQINIPQKLREIQRAYAKAKKIRFSKSLSSLRKGLRK</sequence>
<feature type="region of interest" description="Disordered" evidence="1">
    <location>
        <begin position="653"/>
        <end position="690"/>
    </location>
</feature>
<feature type="region of interest" description="Disordered" evidence="1">
    <location>
        <begin position="59"/>
        <end position="91"/>
    </location>
</feature>
<keyword evidence="3" id="KW-1185">Reference proteome</keyword>
<dbReference type="PANTHER" id="PTHR10257:SF3">
    <property type="entry name" value="SERINE_THREONINE-PROTEIN PHOSPHATASE 2A 56 KDA REGULATORY SUBUNIT GAMMA ISOFORM"/>
    <property type="match status" value="1"/>
</dbReference>
<comment type="caution">
    <text evidence="2">The sequence shown here is derived from an EMBL/GenBank/DDBJ whole genome shotgun (WGS) entry which is preliminary data.</text>
</comment>
<organism evidence="2 3">
    <name type="scientific">Tritrichomonas musculus</name>
    <dbReference type="NCBI Taxonomy" id="1915356"/>
    <lineage>
        <taxon>Eukaryota</taxon>
        <taxon>Metamonada</taxon>
        <taxon>Parabasalia</taxon>
        <taxon>Tritrichomonadida</taxon>
        <taxon>Tritrichomonadidae</taxon>
        <taxon>Tritrichomonas</taxon>
    </lineage>
</organism>
<gene>
    <name evidence="2" type="ORF">M9Y10_043410</name>
</gene>
<name>A0ABR2JZM2_9EUKA</name>